<keyword evidence="3" id="KW-0732">Signal</keyword>
<proteinExistence type="predicted"/>
<evidence type="ECO:0000256" key="2">
    <source>
        <dbReference type="SAM" id="Phobius"/>
    </source>
</evidence>
<sequence length="253" mass="27545">MEYTQHRPLRKDWTRPINNSETMQTQGLTHYRQLFLLLAFLSLVLPEVSSSESSESLLNPSEDYSDPYARISTDSPGLTSPDSIPEPCYKDLCQDLPAPCAELAAMLRCSCPGVSMGPSAHPEAPVVKIYWREGTEPEVRWCAAHADENVYRVLVQGKEVGEFGELKRSTVVKGLSAGAEVCVQAVNDVGQSALEGRACEVYKPPKGSPSLALKVGLIGGALGLLLLISLAALLWRHRSRRKDGARVSTEGPL</sequence>
<organism evidence="4 5">
    <name type="scientific">Clupea harengus</name>
    <name type="common">Atlantic herring</name>
    <dbReference type="NCBI Taxonomy" id="7950"/>
    <lineage>
        <taxon>Eukaryota</taxon>
        <taxon>Metazoa</taxon>
        <taxon>Chordata</taxon>
        <taxon>Craniata</taxon>
        <taxon>Vertebrata</taxon>
        <taxon>Euteleostomi</taxon>
        <taxon>Actinopterygii</taxon>
        <taxon>Neopterygii</taxon>
        <taxon>Teleostei</taxon>
        <taxon>Clupei</taxon>
        <taxon>Clupeiformes</taxon>
        <taxon>Clupeoidei</taxon>
        <taxon>Clupeidae</taxon>
        <taxon>Clupea</taxon>
    </lineage>
</organism>
<evidence type="ECO:0000256" key="3">
    <source>
        <dbReference type="SAM" id="SignalP"/>
    </source>
</evidence>
<evidence type="ECO:0000313" key="4">
    <source>
        <dbReference type="Proteomes" id="UP000515152"/>
    </source>
</evidence>
<feature type="compositionally biased region" description="Low complexity" evidence="1">
    <location>
        <begin position="52"/>
        <end position="62"/>
    </location>
</feature>
<accession>A0A6P3WF86</accession>
<feature type="transmembrane region" description="Helical" evidence="2">
    <location>
        <begin position="211"/>
        <end position="235"/>
    </location>
</feature>
<evidence type="ECO:0000256" key="1">
    <source>
        <dbReference type="SAM" id="MobiDB-lite"/>
    </source>
</evidence>
<dbReference type="OrthoDB" id="676979at2759"/>
<dbReference type="KEGG" id="char:105912478"/>
<dbReference type="RefSeq" id="XP_012696905.1">
    <property type="nucleotide sequence ID" value="XM_012841451.3"/>
</dbReference>
<reference evidence="5" key="1">
    <citation type="submission" date="2025-08" db="UniProtKB">
        <authorList>
            <consortium name="RefSeq"/>
        </authorList>
    </citation>
    <scope>IDENTIFICATION</scope>
</reference>
<keyword evidence="4" id="KW-1185">Reference proteome</keyword>
<keyword evidence="2" id="KW-0472">Membrane</keyword>
<evidence type="ECO:0000313" key="5">
    <source>
        <dbReference type="RefSeq" id="XP_012696905.1"/>
    </source>
</evidence>
<keyword evidence="2" id="KW-0812">Transmembrane</keyword>
<name>A0A6P3WF86_CLUHA</name>
<dbReference type="AlphaFoldDB" id="A0A6P3WF86"/>
<keyword evidence="2" id="KW-1133">Transmembrane helix</keyword>
<feature type="signal peptide" evidence="3">
    <location>
        <begin position="1"/>
        <end position="50"/>
    </location>
</feature>
<feature type="compositionally biased region" description="Polar residues" evidence="1">
    <location>
        <begin position="72"/>
        <end position="82"/>
    </location>
</feature>
<gene>
    <name evidence="5" type="primary">LOC105912478</name>
</gene>
<protein>
    <submittedName>
        <fullName evidence="5">Leucine-rich repeat neuronal protein 4 isoform X1</fullName>
    </submittedName>
</protein>
<dbReference type="GeneID" id="105912478"/>
<feature type="region of interest" description="Disordered" evidence="1">
    <location>
        <begin position="52"/>
        <end position="82"/>
    </location>
</feature>
<feature type="chain" id="PRO_5027535231" evidence="3">
    <location>
        <begin position="51"/>
        <end position="253"/>
    </location>
</feature>
<dbReference type="Proteomes" id="UP000515152">
    <property type="component" value="Chromosome 8"/>
</dbReference>